<keyword evidence="1" id="KW-1133">Transmembrane helix</keyword>
<evidence type="ECO:0000313" key="2">
    <source>
        <dbReference type="EMBL" id="MCO5397790.1"/>
    </source>
</evidence>
<keyword evidence="1" id="KW-0812">Transmembrane</keyword>
<comment type="caution">
    <text evidence="2">The sequence shown here is derived from an EMBL/GenBank/DDBJ whole genome shotgun (WGS) entry which is preliminary data.</text>
</comment>
<evidence type="ECO:0000313" key="3">
    <source>
        <dbReference type="Proteomes" id="UP001162811"/>
    </source>
</evidence>
<sequence length="196" mass="21710">MEPTKFFAKRRFLKIALLGVGSTVVAAAGGVGYLTLTNRFRSRYGTLLVLDGHLADVVHALAEACVPTATGFPTVEQAEVVTRMDEELYFVSEGISGDLKAALYLLEMLPMTYGHLSRLSRLSVDERRELLTRASGTKDDTVRAVIANLSGLMRWYYFGHPSTWNAIGYDGPFMNLPEKRSEQRVLYARLVGKSAD</sequence>
<gene>
    <name evidence="2" type="ORF">NG900_06185</name>
</gene>
<dbReference type="EMBL" id="JAMXHT010000002">
    <property type="protein sequence ID" value="MCO5397790.1"/>
    <property type="molecule type" value="Genomic_DNA"/>
</dbReference>
<reference evidence="2" key="2">
    <citation type="journal article" date="2023" name="Front. Microbiol.">
        <title>Ralstonia chuxiongensis sp. nov., Ralstonia mojiangensis sp. nov., and Ralstonia soli sp. nov., isolated from tobacco fields, are three novel species in the family Burkholderiaceae.</title>
        <authorList>
            <person name="Lu C.H."/>
            <person name="Zhang Y.Y."/>
            <person name="Jiang N."/>
            <person name="Chen W."/>
            <person name="Shao X."/>
            <person name="Zhao Z.M."/>
            <person name="Lu W.L."/>
            <person name="Hu X."/>
            <person name="Xi Y.X."/>
            <person name="Zou S.Y."/>
            <person name="Wei Q.J."/>
            <person name="Lin Z.L."/>
            <person name="Gong L."/>
            <person name="Gai X.T."/>
            <person name="Zhang L.Q."/>
            <person name="Li J.Y."/>
            <person name="Jin Y."/>
            <person name="Xia Z.Y."/>
        </authorList>
    </citation>
    <scope>NUCLEOTIDE SEQUENCE</scope>
    <source>
        <strain evidence="2">21MJYT02-11</strain>
    </source>
</reference>
<evidence type="ECO:0008006" key="4">
    <source>
        <dbReference type="Google" id="ProtNLM"/>
    </source>
</evidence>
<proteinExistence type="predicted"/>
<keyword evidence="3" id="KW-1185">Reference proteome</keyword>
<reference evidence="2" key="1">
    <citation type="submission" date="2022-06" db="EMBL/GenBank/DDBJ databases">
        <authorList>
            <person name="Lu C.-H."/>
        </authorList>
    </citation>
    <scope>NUCLEOTIDE SEQUENCE</scope>
    <source>
        <strain evidence="2">21MJYT02-11</strain>
    </source>
</reference>
<name>A0ABT1AHB6_9RALS</name>
<dbReference type="Proteomes" id="UP001162811">
    <property type="component" value="Unassembled WGS sequence"/>
</dbReference>
<evidence type="ECO:0000256" key="1">
    <source>
        <dbReference type="SAM" id="Phobius"/>
    </source>
</evidence>
<feature type="transmembrane region" description="Helical" evidence="1">
    <location>
        <begin position="12"/>
        <end position="36"/>
    </location>
</feature>
<protein>
    <recommendedName>
        <fullName evidence="4">Transmembrane protein</fullName>
    </recommendedName>
</protein>
<dbReference type="RefSeq" id="WP_252677985.1">
    <property type="nucleotide sequence ID" value="NZ_JAMXHT010000002.1"/>
</dbReference>
<accession>A0ABT1AHB6</accession>
<keyword evidence="1" id="KW-0472">Membrane</keyword>
<organism evidence="2 3">
    <name type="scientific">Ralstonia soli</name>
    <dbReference type="NCBI Taxonomy" id="2953896"/>
    <lineage>
        <taxon>Bacteria</taxon>
        <taxon>Pseudomonadati</taxon>
        <taxon>Pseudomonadota</taxon>
        <taxon>Betaproteobacteria</taxon>
        <taxon>Burkholderiales</taxon>
        <taxon>Burkholderiaceae</taxon>
        <taxon>Ralstonia</taxon>
    </lineage>
</organism>